<dbReference type="Pfam" id="PF14363">
    <property type="entry name" value="AAA_assoc"/>
    <property type="match status" value="1"/>
</dbReference>
<dbReference type="SUPFAM" id="SSF52540">
    <property type="entry name" value="P-loop containing nucleoside triphosphate hydrolases"/>
    <property type="match status" value="1"/>
</dbReference>
<dbReference type="GeneID" id="116201987"/>
<evidence type="ECO:0000256" key="2">
    <source>
        <dbReference type="ARBA" id="ARBA00007448"/>
    </source>
</evidence>
<comment type="similarity">
    <text evidence="2">Belongs to the AAA ATPase family. BCS1 subfamily.</text>
</comment>
<feature type="domain" description="AAA+ ATPase" evidence="9">
    <location>
        <begin position="222"/>
        <end position="358"/>
    </location>
</feature>
<sequence length="486" mass="55003">MGAVLSVAASVTILRGTIRELIPEELRGYLSTLIRQYSSDHTMVVRETHEETTNHLFDCITTYLGGGPLALLSATGPAPRRLTAGKNENLRNLTYGLDRDSDIVDSFHGVPLRWKYCSDYNSVLQSEISWYELRFHKKHMKLVRNQYLPHILETAKIIKDSSRVLKFHTVRRERWSYNPVKLSHPMTFETLAMDGDEKKDLIRDLEAFMNGREYYRRIGKVWKRGYLLHGPPGTGKSSLIAAMANFLNYDIYNLNLSTVQSDSVLEYLLLHVSNRSILVVEDIDCSIKLQNREAGDEPTSFPRAQLTLAGILNAIDGLLSCCGEERVIVFTTNYKDLLDPALLRAGRMDKHICLSYCRFSTFKQLASNYLGVSEHNLFSDIEKLLEQVNVTPAEVAGELMKSKDSKASLEGLIKFIEKKISDPASPKEEGRFDANLSQVIDKTQSELEGFKKEMTDLQKKSTATENKLVELKAVSEKLAKALRSLK</sequence>
<dbReference type="InterPro" id="IPR003593">
    <property type="entry name" value="AAA+_ATPase"/>
</dbReference>
<dbReference type="InterPro" id="IPR050747">
    <property type="entry name" value="Mitochondrial_chaperone_BCS1"/>
</dbReference>
<gene>
    <name evidence="10" type="ORF">CDL15_Pgr013650</name>
    <name evidence="11" type="ORF">CRG98_044953</name>
</gene>
<evidence type="ECO:0000259" key="9">
    <source>
        <dbReference type="SMART" id="SM00382"/>
    </source>
</evidence>
<evidence type="ECO:0000256" key="4">
    <source>
        <dbReference type="ARBA" id="ARBA00022840"/>
    </source>
</evidence>
<keyword evidence="4 7" id="KW-0067">ATP-binding</keyword>
<evidence type="ECO:0000313" key="10">
    <source>
        <dbReference type="EMBL" id="OWM66433.1"/>
    </source>
</evidence>
<keyword evidence="7" id="KW-0547">Nucleotide-binding</keyword>
<dbReference type="InterPro" id="IPR025753">
    <property type="entry name" value="AAA_N_dom"/>
</dbReference>
<evidence type="ECO:0000313" key="12">
    <source>
        <dbReference type="Proteomes" id="UP000197138"/>
    </source>
</evidence>
<protein>
    <recommendedName>
        <fullName evidence="9">AAA+ ATPase domain-containing protein</fullName>
    </recommendedName>
</protein>
<evidence type="ECO:0000256" key="6">
    <source>
        <dbReference type="ARBA" id="ARBA00049360"/>
    </source>
</evidence>
<dbReference type="GO" id="GO:0016887">
    <property type="term" value="F:ATP hydrolysis activity"/>
    <property type="evidence" value="ECO:0007669"/>
    <property type="project" value="InterPro"/>
</dbReference>
<reference evidence="10" key="2">
    <citation type="submission" date="2017-06" db="EMBL/GenBank/DDBJ databases">
        <title>The pomegranate genome and the genomics of punicalagin biosynthesis.</title>
        <authorList>
            <person name="Xu C."/>
        </authorList>
    </citation>
    <scope>NUCLEOTIDE SEQUENCE [LARGE SCALE GENOMIC DNA]</scope>
    <source>
        <tissue evidence="10">Fresh leaf</tissue>
    </source>
</reference>
<organism evidence="10 12">
    <name type="scientific">Punica granatum</name>
    <name type="common">Pomegranate</name>
    <dbReference type="NCBI Taxonomy" id="22663"/>
    <lineage>
        <taxon>Eukaryota</taxon>
        <taxon>Viridiplantae</taxon>
        <taxon>Streptophyta</taxon>
        <taxon>Embryophyta</taxon>
        <taxon>Tracheophyta</taxon>
        <taxon>Spermatophyta</taxon>
        <taxon>Magnoliopsida</taxon>
        <taxon>eudicotyledons</taxon>
        <taxon>Gunneridae</taxon>
        <taxon>Pentapetalae</taxon>
        <taxon>rosids</taxon>
        <taxon>malvids</taxon>
        <taxon>Myrtales</taxon>
        <taxon>Lythraceae</taxon>
        <taxon>Punica</taxon>
    </lineage>
</organism>
<dbReference type="EMBL" id="PGOL01005786">
    <property type="protein sequence ID" value="PKI34639.1"/>
    <property type="molecule type" value="Genomic_DNA"/>
</dbReference>
<keyword evidence="3" id="KW-0378">Hydrolase</keyword>
<dbReference type="InterPro" id="IPR003959">
    <property type="entry name" value="ATPase_AAA_core"/>
</dbReference>
<dbReference type="SMART" id="SM00382">
    <property type="entry name" value="AAA"/>
    <property type="match status" value="1"/>
</dbReference>
<dbReference type="GO" id="GO:0006950">
    <property type="term" value="P:response to stress"/>
    <property type="evidence" value="ECO:0007669"/>
    <property type="project" value="UniProtKB-ARBA"/>
</dbReference>
<dbReference type="STRING" id="22663.A0A218W1L8"/>
<dbReference type="Proteomes" id="UP000233551">
    <property type="component" value="Unassembled WGS sequence"/>
</dbReference>
<name>A0A218W1L8_PUNGR</name>
<dbReference type="EMBL" id="MTKT01005554">
    <property type="protein sequence ID" value="OWM66433.1"/>
    <property type="molecule type" value="Genomic_DNA"/>
</dbReference>
<accession>A0A218W1L8</accession>
<dbReference type="InterPro" id="IPR003960">
    <property type="entry name" value="ATPase_AAA_CS"/>
</dbReference>
<comment type="cofactor">
    <cofactor evidence="1">
        <name>Mg(2+)</name>
        <dbReference type="ChEBI" id="CHEBI:18420"/>
    </cofactor>
</comment>
<dbReference type="Gene3D" id="3.40.50.300">
    <property type="entry name" value="P-loop containing nucleotide triphosphate hydrolases"/>
    <property type="match status" value="1"/>
</dbReference>
<dbReference type="InterPro" id="IPR027417">
    <property type="entry name" value="P-loop_NTPase"/>
</dbReference>
<dbReference type="Gene3D" id="6.10.280.40">
    <property type="match status" value="1"/>
</dbReference>
<keyword evidence="5" id="KW-0460">Magnesium</keyword>
<keyword evidence="8" id="KW-0175">Coiled coil</keyword>
<dbReference type="InterPro" id="IPR058017">
    <property type="entry name" value="At3g28540-like_C"/>
</dbReference>
<evidence type="ECO:0000256" key="1">
    <source>
        <dbReference type="ARBA" id="ARBA00001946"/>
    </source>
</evidence>
<dbReference type="Pfam" id="PF25568">
    <property type="entry name" value="AAA_lid_At3g28540"/>
    <property type="match status" value="1"/>
</dbReference>
<reference evidence="11 13" key="3">
    <citation type="submission" date="2017-11" db="EMBL/GenBank/DDBJ databases">
        <title>De-novo sequencing of pomegranate (Punica granatum L.) genome.</title>
        <authorList>
            <person name="Akparov Z."/>
            <person name="Amiraslanov A."/>
            <person name="Hajiyeva S."/>
            <person name="Abbasov M."/>
            <person name="Kaur K."/>
            <person name="Hamwieh A."/>
            <person name="Solovyev V."/>
            <person name="Salamov A."/>
            <person name="Braich B."/>
            <person name="Kosarev P."/>
            <person name="Mahmoud A."/>
            <person name="Hajiyev E."/>
            <person name="Babayeva S."/>
            <person name="Izzatullayeva V."/>
            <person name="Mammadov A."/>
            <person name="Mammadov A."/>
            <person name="Sharifova S."/>
            <person name="Ojaghi J."/>
            <person name="Eynullazada K."/>
            <person name="Bayramov B."/>
            <person name="Abdulazimova A."/>
            <person name="Shahmuradov I."/>
        </authorList>
    </citation>
    <scope>NUCLEOTIDE SEQUENCE [LARGE SCALE GENOMIC DNA]</scope>
    <source>
        <strain evidence="11">AG2017</strain>
        <strain evidence="13">cv. AG2017</strain>
        <tissue evidence="11">Leaf</tissue>
    </source>
</reference>
<keyword evidence="13" id="KW-1185">Reference proteome</keyword>
<evidence type="ECO:0000256" key="5">
    <source>
        <dbReference type="ARBA" id="ARBA00022842"/>
    </source>
</evidence>
<proteinExistence type="inferred from homology"/>
<feature type="coiled-coil region" evidence="8">
    <location>
        <begin position="440"/>
        <end position="474"/>
    </location>
</feature>
<dbReference type="AlphaFoldDB" id="A0A218W1L8"/>
<dbReference type="Proteomes" id="UP000197138">
    <property type="component" value="Unassembled WGS sequence"/>
</dbReference>
<comment type="caution">
    <text evidence="10">The sequence shown here is derived from an EMBL/GenBank/DDBJ whole genome shotgun (WGS) entry which is preliminary data.</text>
</comment>
<dbReference type="PROSITE" id="PS00674">
    <property type="entry name" value="AAA"/>
    <property type="match status" value="1"/>
</dbReference>
<evidence type="ECO:0000256" key="7">
    <source>
        <dbReference type="RuleBase" id="RU003651"/>
    </source>
</evidence>
<evidence type="ECO:0000313" key="13">
    <source>
        <dbReference type="Proteomes" id="UP000233551"/>
    </source>
</evidence>
<evidence type="ECO:0000256" key="8">
    <source>
        <dbReference type="SAM" id="Coils"/>
    </source>
</evidence>
<dbReference type="Pfam" id="PF00004">
    <property type="entry name" value="AAA"/>
    <property type="match status" value="1"/>
</dbReference>
<evidence type="ECO:0000313" key="11">
    <source>
        <dbReference type="EMBL" id="PKI34639.1"/>
    </source>
</evidence>
<evidence type="ECO:0000256" key="3">
    <source>
        <dbReference type="ARBA" id="ARBA00022801"/>
    </source>
</evidence>
<reference evidence="12" key="1">
    <citation type="journal article" date="2017" name="Plant J.">
        <title>The pomegranate (Punica granatum L.) genome and the genomics of punicalagin biosynthesis.</title>
        <authorList>
            <person name="Qin G."/>
            <person name="Xu C."/>
            <person name="Ming R."/>
            <person name="Tang H."/>
            <person name="Guyot R."/>
            <person name="Kramer E.M."/>
            <person name="Hu Y."/>
            <person name="Yi X."/>
            <person name="Qi Y."/>
            <person name="Xu X."/>
            <person name="Gao Z."/>
            <person name="Pan H."/>
            <person name="Jian J."/>
            <person name="Tian Y."/>
            <person name="Yue Z."/>
            <person name="Xu Y."/>
        </authorList>
    </citation>
    <scope>NUCLEOTIDE SEQUENCE [LARGE SCALE GENOMIC DNA]</scope>
    <source>
        <strain evidence="12">cv. Dabenzi</strain>
    </source>
</reference>
<dbReference type="GO" id="GO:0005524">
    <property type="term" value="F:ATP binding"/>
    <property type="evidence" value="ECO:0007669"/>
    <property type="project" value="UniProtKB-KW"/>
</dbReference>
<dbReference type="PANTHER" id="PTHR23070">
    <property type="entry name" value="BCS1 AAA-TYPE ATPASE"/>
    <property type="match status" value="1"/>
</dbReference>
<comment type="catalytic activity">
    <reaction evidence="6">
        <text>ATP + H2O = ADP + phosphate + H(+)</text>
        <dbReference type="Rhea" id="RHEA:13065"/>
        <dbReference type="ChEBI" id="CHEBI:15377"/>
        <dbReference type="ChEBI" id="CHEBI:15378"/>
        <dbReference type="ChEBI" id="CHEBI:30616"/>
        <dbReference type="ChEBI" id="CHEBI:43474"/>
        <dbReference type="ChEBI" id="CHEBI:456216"/>
    </reaction>
</comment>
<dbReference type="OrthoDB" id="10251412at2759"/>